<dbReference type="EMBL" id="JYNV01000176">
    <property type="protein sequence ID" value="KZM24083.1"/>
    <property type="molecule type" value="Genomic_DNA"/>
</dbReference>
<organism evidence="1 2">
    <name type="scientific">Didymella rabiei</name>
    <name type="common">Chickpea ascochyta blight fungus</name>
    <name type="synonym">Mycosphaerella rabiei</name>
    <dbReference type="NCBI Taxonomy" id="5454"/>
    <lineage>
        <taxon>Eukaryota</taxon>
        <taxon>Fungi</taxon>
        <taxon>Dikarya</taxon>
        <taxon>Ascomycota</taxon>
        <taxon>Pezizomycotina</taxon>
        <taxon>Dothideomycetes</taxon>
        <taxon>Pleosporomycetidae</taxon>
        <taxon>Pleosporales</taxon>
        <taxon>Pleosporineae</taxon>
        <taxon>Didymellaceae</taxon>
        <taxon>Ascochyta</taxon>
    </lineage>
</organism>
<keyword evidence="2" id="KW-1185">Reference proteome</keyword>
<comment type="caution">
    <text evidence="1">The sequence shown here is derived from an EMBL/GenBank/DDBJ whole genome shotgun (WGS) entry which is preliminary data.</text>
</comment>
<dbReference type="InterPro" id="IPR001841">
    <property type="entry name" value="Znf_RING"/>
</dbReference>
<evidence type="ECO:0000313" key="2">
    <source>
        <dbReference type="Proteomes" id="UP000076837"/>
    </source>
</evidence>
<dbReference type="PROSITE" id="PS50089">
    <property type="entry name" value="ZF_RING_2"/>
    <property type="match status" value="1"/>
</dbReference>
<dbReference type="Proteomes" id="UP000076837">
    <property type="component" value="Unassembled WGS sequence"/>
</dbReference>
<sequence>MNRNYEALREQALSEPPRQLEIRFADDIPVAIPCLQEAMTICIEYFDDPYVFQGLVFFFSALLSPQSSHGPQNEQEVLELWELRLEELSNPNHDAYRDAETCGRVDAVIGQISPWATYKHLQGMVAFFLLGDPQSIDRWVSPSYAIVNRGHDWIVRCALESDIPEHVRGWLQLMYQKQPEKVIDTPSYEDIVGTFTFEQSLWNADLVVGLGGIVPVIKFYLRQAMTIADHWEAWVSADMGFLASQSCMPDYSWCVAIYKAMWQQFKKDLRDPFSEYPYQIRDQLKLLSYMRVFEECWQWVHLEAGGIPADGFDGHNVRLQVHNNVLAKVRDELQSYGTDVTAVLDREFSLKSLLDEQRIIHITHTDSYPYLDDIQTLENGLCKWFYPHLPGMTQEQYDARYPVTEPDDDMDSVSEMNFHYEEFELDDVEVEAYGARLGLADFALDKQPGADDICTICQAVIGLGDSAEQRCVGPFGCLDIFHAECLDDWVNGASKTSNLCPNCQTEITTQQRPHRPKQ</sequence>
<evidence type="ECO:0000313" key="1">
    <source>
        <dbReference type="EMBL" id="KZM24083.1"/>
    </source>
</evidence>
<protein>
    <submittedName>
        <fullName evidence="1">Zinc ion binding</fullName>
    </submittedName>
</protein>
<dbReference type="AlphaFoldDB" id="A0A163F1P7"/>
<dbReference type="InterPro" id="IPR013083">
    <property type="entry name" value="Znf_RING/FYVE/PHD"/>
</dbReference>
<dbReference type="STRING" id="5454.A0A163F1P7"/>
<dbReference type="SUPFAM" id="SSF57850">
    <property type="entry name" value="RING/U-box"/>
    <property type="match status" value="1"/>
</dbReference>
<gene>
    <name evidence="1" type="ORF">ST47_g4754</name>
</gene>
<dbReference type="OrthoDB" id="3796567at2759"/>
<proteinExistence type="predicted"/>
<reference evidence="1 2" key="1">
    <citation type="journal article" date="2016" name="Sci. Rep.">
        <title>Draft genome sequencing and secretome analysis of fungal phytopathogen Ascochyta rabiei provides insight into the necrotrophic effector repertoire.</title>
        <authorList>
            <person name="Verma S."/>
            <person name="Gazara R.K."/>
            <person name="Nizam S."/>
            <person name="Parween S."/>
            <person name="Chattopadhyay D."/>
            <person name="Verma P.K."/>
        </authorList>
    </citation>
    <scope>NUCLEOTIDE SEQUENCE [LARGE SCALE GENOMIC DNA]</scope>
    <source>
        <strain evidence="1 2">ArDII</strain>
    </source>
</reference>
<name>A0A163F1P7_DIDRA</name>
<dbReference type="Gene3D" id="3.30.40.10">
    <property type="entry name" value="Zinc/RING finger domain, C3HC4 (zinc finger)"/>
    <property type="match status" value="1"/>
</dbReference>
<accession>A0A163F1P7</accession>